<proteinExistence type="predicted"/>
<evidence type="ECO:0000313" key="2">
    <source>
        <dbReference type="Proteomes" id="UP001499843"/>
    </source>
</evidence>
<keyword evidence="2" id="KW-1185">Reference proteome</keyword>
<comment type="caution">
    <text evidence="1">The sequence shown here is derived from an EMBL/GenBank/DDBJ whole genome shotgun (WGS) entry which is preliminary data.</text>
</comment>
<sequence length="63" mass="6404">MHCAAAHRQARCRSWPAPAPCFEVEALNAAAAAIEQVTVPSIIMDPSTGGVLAQTASVISAAS</sequence>
<evidence type="ECO:0000313" key="1">
    <source>
        <dbReference type="EMBL" id="GAA2205040.1"/>
    </source>
</evidence>
<organism evidence="1 2">
    <name type="scientific">Nonomuraea monospora</name>
    <dbReference type="NCBI Taxonomy" id="568818"/>
    <lineage>
        <taxon>Bacteria</taxon>
        <taxon>Bacillati</taxon>
        <taxon>Actinomycetota</taxon>
        <taxon>Actinomycetes</taxon>
        <taxon>Streptosporangiales</taxon>
        <taxon>Streptosporangiaceae</taxon>
        <taxon>Nonomuraea</taxon>
    </lineage>
</organism>
<dbReference type="Proteomes" id="UP001499843">
    <property type="component" value="Unassembled WGS sequence"/>
</dbReference>
<reference evidence="1 2" key="1">
    <citation type="journal article" date="2019" name="Int. J. Syst. Evol. Microbiol.">
        <title>The Global Catalogue of Microorganisms (GCM) 10K type strain sequencing project: providing services to taxonomists for standard genome sequencing and annotation.</title>
        <authorList>
            <consortium name="The Broad Institute Genomics Platform"/>
            <consortium name="The Broad Institute Genome Sequencing Center for Infectious Disease"/>
            <person name="Wu L."/>
            <person name="Ma J."/>
        </authorList>
    </citation>
    <scope>NUCLEOTIDE SEQUENCE [LARGE SCALE GENOMIC DNA]</scope>
    <source>
        <strain evidence="1 2">JCM 16114</strain>
    </source>
</reference>
<dbReference type="EMBL" id="BAAAQX010000001">
    <property type="protein sequence ID" value="GAA2205040.1"/>
    <property type="molecule type" value="Genomic_DNA"/>
</dbReference>
<protein>
    <submittedName>
        <fullName evidence="1">Uncharacterized protein</fullName>
    </submittedName>
</protein>
<accession>A0ABN3C6T2</accession>
<gene>
    <name evidence="1" type="ORF">GCM10009850_006730</name>
</gene>
<name>A0ABN3C6T2_9ACTN</name>